<comment type="function">
    <text evidence="8 10">GTPase that plays an essential role in the late steps of ribosome biogenesis.</text>
</comment>
<dbReference type="Pfam" id="PF01926">
    <property type="entry name" value="MMR_HSR1"/>
    <property type="match status" value="2"/>
</dbReference>
<evidence type="ECO:0000256" key="11">
    <source>
        <dbReference type="SAM" id="MobiDB-lite"/>
    </source>
</evidence>
<dbReference type="EMBL" id="DSBX01000210">
    <property type="protein sequence ID" value="HDQ99745.1"/>
    <property type="molecule type" value="Genomic_DNA"/>
</dbReference>
<evidence type="ECO:0000259" key="12">
    <source>
        <dbReference type="PROSITE" id="PS51712"/>
    </source>
</evidence>
<feature type="binding site" evidence="8">
    <location>
        <begin position="213"/>
        <end position="216"/>
    </location>
    <ligand>
        <name>GTP</name>
        <dbReference type="ChEBI" id="CHEBI:37565"/>
        <label>1</label>
    </ligand>
</feature>
<dbReference type="InterPro" id="IPR032859">
    <property type="entry name" value="KH_dom-like"/>
</dbReference>
<dbReference type="GO" id="GO:0005525">
    <property type="term" value="F:GTP binding"/>
    <property type="evidence" value="ECO:0007669"/>
    <property type="project" value="UniProtKB-UniRule"/>
</dbReference>
<evidence type="ECO:0000256" key="1">
    <source>
        <dbReference type="ARBA" id="ARBA00008279"/>
    </source>
</evidence>
<dbReference type="PRINTS" id="PR00326">
    <property type="entry name" value="GTP1OBG"/>
</dbReference>
<dbReference type="PROSITE" id="PS51712">
    <property type="entry name" value="G_ENGA"/>
    <property type="match status" value="2"/>
</dbReference>
<comment type="subunit">
    <text evidence="8">Associates with the 50S ribosomal subunit.</text>
</comment>
<feature type="compositionally biased region" description="Low complexity" evidence="11">
    <location>
        <begin position="39"/>
        <end position="53"/>
    </location>
</feature>
<feature type="binding site" evidence="8">
    <location>
        <begin position="321"/>
        <end position="325"/>
    </location>
    <ligand>
        <name>GTP</name>
        <dbReference type="ChEBI" id="CHEBI:37565"/>
        <label>2</label>
    </ligand>
</feature>
<comment type="caution">
    <text evidence="13">The sequence shown here is derived from an EMBL/GenBank/DDBJ whole genome shotgun (WGS) entry which is preliminary data.</text>
</comment>
<dbReference type="GO" id="GO:0043022">
    <property type="term" value="F:ribosome binding"/>
    <property type="evidence" value="ECO:0007669"/>
    <property type="project" value="TreeGrafter"/>
</dbReference>
<dbReference type="FunFam" id="3.40.50.300:FF:000494">
    <property type="entry name" value="tRNA modification GTPase MnmE"/>
    <property type="match status" value="1"/>
</dbReference>
<dbReference type="InterPro" id="IPR027417">
    <property type="entry name" value="P-loop_NTPase"/>
</dbReference>
<evidence type="ECO:0000256" key="6">
    <source>
        <dbReference type="ARBA" id="ARBA00023134"/>
    </source>
</evidence>
<dbReference type="Pfam" id="PF14714">
    <property type="entry name" value="KH_dom-like"/>
    <property type="match status" value="1"/>
</dbReference>
<dbReference type="HAMAP" id="MF_00195">
    <property type="entry name" value="GTPase_Der"/>
    <property type="match status" value="1"/>
</dbReference>
<comment type="similarity">
    <text evidence="1 8 9 10">Belongs to the TRAFAC class TrmE-Era-EngA-EngB-Septin-like GTPase superfamily. EngA (Der) GTPase family.</text>
</comment>
<sequence>MSSRRSSFSEASPERTVSCSRRTIVRVRFSTRHTAGVESSSQSSKPGLSSRLARAARARSRRSRMRNTGYYSRWVRVIKDGGFFDSALCRVSLIAVATVVLVGRPNTGKSTLFNRIVGGRIAITMREPGITRDRIIRDAEWTGRHFQVIDTGGLDFGAADEISRGINRQVDIALAEADVVVMVVDGREGPAPLDEEVADRLRRRNVGFLLAVNKLDARRDFDETEFHRFGASGLFAIAAEHGTGVAELLDEVVKLLPDAPPRLRRKAVSLAVLGRPNVGKSSFLNVLTGSERALVTPIPGTTRDVIEAGFELDGRSFRILDTAGMRRKAKVTESVEYFSVTRAVDVIQRSDVVLLVMDVTEGPTAQDKRIANLVVDRNRGLVVVANKQDLVKPGLTDKLRDYVARELAFISWAPVMWTSCLTGEGVADAVRRAGTVYEAGARHVSSALLRAGLLDALVARPPRRDCRVLGLNQTGTRPPRFRLRVSDPDALTDSYRKSVVSGLRRFGFEGWPIRLIVAGS</sequence>
<dbReference type="PANTHER" id="PTHR43834">
    <property type="entry name" value="GTPASE DER"/>
    <property type="match status" value="1"/>
</dbReference>
<dbReference type="PANTHER" id="PTHR43834:SF6">
    <property type="entry name" value="GTPASE DER"/>
    <property type="match status" value="1"/>
</dbReference>
<organism evidence="13">
    <name type="scientific">candidate division WOR-3 bacterium</name>
    <dbReference type="NCBI Taxonomy" id="2052148"/>
    <lineage>
        <taxon>Bacteria</taxon>
        <taxon>Bacteria division WOR-3</taxon>
    </lineage>
</organism>
<feature type="domain" description="EngA-type G" evidence="12">
    <location>
        <begin position="268"/>
        <end position="441"/>
    </location>
</feature>
<dbReference type="CDD" id="cd01894">
    <property type="entry name" value="EngA1"/>
    <property type="match status" value="1"/>
</dbReference>
<evidence type="ECO:0000256" key="5">
    <source>
        <dbReference type="ARBA" id="ARBA00022741"/>
    </source>
</evidence>
<name>A0A7V0T6H9_UNCW3</name>
<dbReference type="GO" id="GO:0042254">
    <property type="term" value="P:ribosome biogenesis"/>
    <property type="evidence" value="ECO:0007669"/>
    <property type="project" value="UniProtKB-KW"/>
</dbReference>
<comment type="caution">
    <text evidence="8">Lacks conserved residue(s) required for the propagation of feature annotation.</text>
</comment>
<evidence type="ECO:0000256" key="4">
    <source>
        <dbReference type="ARBA" id="ARBA00022737"/>
    </source>
</evidence>
<dbReference type="CDD" id="cd01895">
    <property type="entry name" value="EngA2"/>
    <property type="match status" value="1"/>
</dbReference>
<feature type="binding site" evidence="8">
    <location>
        <begin position="150"/>
        <end position="154"/>
    </location>
    <ligand>
        <name>GTP</name>
        <dbReference type="ChEBI" id="CHEBI:37565"/>
        <label>1</label>
    </ligand>
</feature>
<proteinExistence type="inferred from homology"/>
<feature type="binding site" evidence="8">
    <location>
        <begin position="274"/>
        <end position="281"/>
    </location>
    <ligand>
        <name>GTP</name>
        <dbReference type="ChEBI" id="CHEBI:37565"/>
        <label>2</label>
    </ligand>
</feature>
<accession>A0A7V0T6H9</accession>
<dbReference type="Gene3D" id="3.30.300.20">
    <property type="match status" value="1"/>
</dbReference>
<dbReference type="InterPro" id="IPR016484">
    <property type="entry name" value="GTPase_Der"/>
</dbReference>
<evidence type="ECO:0000256" key="7">
    <source>
        <dbReference type="ARBA" id="ARBA00032345"/>
    </source>
</evidence>
<reference evidence="13" key="1">
    <citation type="journal article" date="2020" name="mSystems">
        <title>Genome- and Community-Level Interaction Insights into Carbon Utilization and Element Cycling Functions of Hydrothermarchaeota in Hydrothermal Sediment.</title>
        <authorList>
            <person name="Zhou Z."/>
            <person name="Liu Y."/>
            <person name="Xu W."/>
            <person name="Pan J."/>
            <person name="Luo Z.H."/>
            <person name="Li M."/>
        </authorList>
    </citation>
    <scope>NUCLEOTIDE SEQUENCE [LARGE SCALE GENOMIC DNA]</scope>
    <source>
        <strain evidence="13">SpSt-1182</strain>
    </source>
</reference>
<feature type="domain" description="EngA-type G" evidence="12">
    <location>
        <begin position="97"/>
        <end position="260"/>
    </location>
</feature>
<feature type="binding site" evidence="8">
    <location>
        <begin position="386"/>
        <end position="389"/>
    </location>
    <ligand>
        <name>GTP</name>
        <dbReference type="ChEBI" id="CHEBI:37565"/>
        <label>2</label>
    </ligand>
</feature>
<gene>
    <name evidence="8" type="primary">der</name>
    <name evidence="13" type="ORF">ENN51_05630</name>
</gene>
<evidence type="ECO:0000313" key="13">
    <source>
        <dbReference type="EMBL" id="HDQ99745.1"/>
    </source>
</evidence>
<evidence type="ECO:0000256" key="3">
    <source>
        <dbReference type="ARBA" id="ARBA00022517"/>
    </source>
</evidence>
<keyword evidence="5 8" id="KW-0547">Nucleotide-binding</keyword>
<dbReference type="PIRSF" id="PIRSF006485">
    <property type="entry name" value="GTP-binding_EngA"/>
    <property type="match status" value="1"/>
</dbReference>
<dbReference type="NCBIfam" id="TIGR03594">
    <property type="entry name" value="GTPase_EngA"/>
    <property type="match status" value="1"/>
</dbReference>
<dbReference type="InterPro" id="IPR005225">
    <property type="entry name" value="Small_GTP-bd"/>
</dbReference>
<evidence type="ECO:0000256" key="8">
    <source>
        <dbReference type="HAMAP-Rule" id="MF_00195"/>
    </source>
</evidence>
<evidence type="ECO:0000256" key="2">
    <source>
        <dbReference type="ARBA" id="ARBA00020953"/>
    </source>
</evidence>
<protein>
    <recommendedName>
        <fullName evidence="2 8">GTPase Der</fullName>
    </recommendedName>
    <alternativeName>
        <fullName evidence="7 8">GTP-binding protein EngA</fullName>
    </alternativeName>
</protein>
<feature type="region of interest" description="Disordered" evidence="11">
    <location>
        <begin position="33"/>
        <end position="61"/>
    </location>
</feature>
<evidence type="ECO:0000256" key="10">
    <source>
        <dbReference type="RuleBase" id="RU004481"/>
    </source>
</evidence>
<dbReference type="Gene3D" id="3.40.50.300">
    <property type="entry name" value="P-loop containing nucleotide triphosphate hydrolases"/>
    <property type="match status" value="2"/>
</dbReference>
<dbReference type="AlphaFoldDB" id="A0A7V0T6H9"/>
<evidence type="ECO:0000256" key="9">
    <source>
        <dbReference type="PROSITE-ProRule" id="PRU01049"/>
    </source>
</evidence>
<dbReference type="InterPro" id="IPR031166">
    <property type="entry name" value="G_ENGA"/>
</dbReference>
<keyword evidence="3 8" id="KW-0690">Ribosome biogenesis</keyword>
<dbReference type="NCBIfam" id="TIGR00231">
    <property type="entry name" value="small_GTP"/>
    <property type="match status" value="2"/>
</dbReference>
<dbReference type="InterPro" id="IPR006073">
    <property type="entry name" value="GTP-bd"/>
</dbReference>
<keyword evidence="4 10" id="KW-0677">Repeat</keyword>
<dbReference type="Proteomes" id="UP000885672">
    <property type="component" value="Unassembled WGS sequence"/>
</dbReference>
<dbReference type="InterPro" id="IPR015946">
    <property type="entry name" value="KH_dom-like_a/b"/>
</dbReference>
<keyword evidence="6 8" id="KW-0342">GTP-binding</keyword>
<dbReference type="SUPFAM" id="SSF52540">
    <property type="entry name" value="P-loop containing nucleoside triphosphate hydrolases"/>
    <property type="match status" value="2"/>
</dbReference>